<name>A0ABP2DLJ5_9STRE</name>
<dbReference type="NCBIfam" id="TIGR01847">
    <property type="entry name" value="bacteriocin_sig"/>
    <property type="match status" value="1"/>
</dbReference>
<dbReference type="InterPro" id="IPR010133">
    <property type="entry name" value="Bacteriocin_signal_seq"/>
</dbReference>
<reference evidence="2" key="1">
    <citation type="submission" date="2008-03" db="EMBL/GenBank/DDBJ databases">
        <authorList>
            <person name="Fulton L."/>
            <person name="Clifton S."/>
            <person name="Fulton B."/>
            <person name="Xu J."/>
            <person name="Minx P."/>
            <person name="Pepin K.H."/>
            <person name="Johnson M."/>
            <person name="Thiruvilangam P."/>
            <person name="Bhonagiri V."/>
            <person name="Nash W.E."/>
            <person name="Mardis E.R."/>
            <person name="Wilson R.K."/>
        </authorList>
    </citation>
    <scope>NUCLEOTIDE SEQUENCE [LARGE SCALE GENOMIC DNA]</scope>
    <source>
        <strain evidence="2">ATCC BAA-102</strain>
    </source>
</reference>
<proteinExistence type="predicted"/>
<accession>A0ABP2DLJ5</accession>
<dbReference type="Proteomes" id="UP000005602">
    <property type="component" value="Unassembled WGS sequence"/>
</dbReference>
<feature type="region of interest" description="Disordered" evidence="1">
    <location>
        <begin position="67"/>
        <end position="90"/>
    </location>
</feature>
<keyword evidence="3" id="KW-1185">Reference proteome</keyword>
<dbReference type="EMBL" id="ABJK02000019">
    <property type="protein sequence ID" value="EDT47650.1"/>
    <property type="molecule type" value="Genomic_DNA"/>
</dbReference>
<evidence type="ECO:0000313" key="3">
    <source>
        <dbReference type="Proteomes" id="UP000005602"/>
    </source>
</evidence>
<evidence type="ECO:0000313" key="2">
    <source>
        <dbReference type="EMBL" id="EDT47650.1"/>
    </source>
</evidence>
<protein>
    <submittedName>
        <fullName evidence="2">Bacteriocin-type signal sequence</fullName>
    </submittedName>
</protein>
<gene>
    <name evidence="2" type="ORF">STRINF_01013</name>
</gene>
<organism evidence="2 3">
    <name type="scientific">Streptococcus infantarius subsp. infantarius ATCC BAA-102</name>
    <dbReference type="NCBI Taxonomy" id="471872"/>
    <lineage>
        <taxon>Bacteria</taxon>
        <taxon>Bacillati</taxon>
        <taxon>Bacillota</taxon>
        <taxon>Bacilli</taxon>
        <taxon>Lactobacillales</taxon>
        <taxon>Streptococcaceae</taxon>
        <taxon>Streptococcus</taxon>
    </lineage>
</organism>
<sequence>MVNRGDKKLLGGIQMNTKIFEQFDVMTDAELAKVEGGGMEWIGDVLGAIGNAAHPVNPRQVVDQLNGKYPRRGPVRSCPPGGTGGTPNAC</sequence>
<comment type="caution">
    <text evidence="2">The sequence shown here is derived from an EMBL/GenBank/DDBJ whole genome shotgun (WGS) entry which is preliminary data.</text>
</comment>
<feature type="compositionally biased region" description="Gly residues" evidence="1">
    <location>
        <begin position="81"/>
        <end position="90"/>
    </location>
</feature>
<evidence type="ECO:0000256" key="1">
    <source>
        <dbReference type="SAM" id="MobiDB-lite"/>
    </source>
</evidence>
<reference evidence="2" key="2">
    <citation type="submission" date="2013-09" db="EMBL/GenBank/DDBJ databases">
        <title>Draft genome sequence of Streptococcus infantarius subsp. infantarius ATCC BAA-102.</title>
        <authorList>
            <person name="Sudarsanam P."/>
            <person name="Ley R."/>
            <person name="Guruge J."/>
            <person name="Turnbaugh P.J."/>
            <person name="Mahowald M."/>
            <person name="Liep D."/>
            <person name="Gordon J."/>
        </authorList>
    </citation>
    <scope>NUCLEOTIDE SEQUENCE</scope>
    <source>
        <strain evidence="2">ATCC BAA-102</strain>
    </source>
</reference>